<evidence type="ECO:0000256" key="7">
    <source>
        <dbReference type="PIRSR" id="PIRSR602401-1"/>
    </source>
</evidence>
<evidence type="ECO:0000313" key="10">
    <source>
        <dbReference type="Proteomes" id="UP000050277"/>
    </source>
</evidence>
<name>A0A0N8GRK4_9CHLR</name>
<organism evidence="9 10">
    <name type="scientific">Herpetosiphon geysericola</name>
    <dbReference type="NCBI Taxonomy" id="70996"/>
    <lineage>
        <taxon>Bacteria</taxon>
        <taxon>Bacillati</taxon>
        <taxon>Chloroflexota</taxon>
        <taxon>Chloroflexia</taxon>
        <taxon>Herpetosiphonales</taxon>
        <taxon>Herpetosiphonaceae</taxon>
        <taxon>Herpetosiphon</taxon>
    </lineage>
</organism>
<evidence type="ECO:0000256" key="5">
    <source>
        <dbReference type="ARBA" id="ARBA00023004"/>
    </source>
</evidence>
<dbReference type="AlphaFoldDB" id="A0A0N8GRK4"/>
<dbReference type="PANTHER" id="PTHR24291:SF50">
    <property type="entry name" value="BIFUNCTIONAL ALBAFLAVENONE MONOOXYGENASE_TERPENE SYNTHASE"/>
    <property type="match status" value="1"/>
</dbReference>
<dbReference type="InterPro" id="IPR001128">
    <property type="entry name" value="Cyt_P450"/>
</dbReference>
<gene>
    <name evidence="9" type="ORF">SE18_12325</name>
</gene>
<dbReference type="GO" id="GO:0005506">
    <property type="term" value="F:iron ion binding"/>
    <property type="evidence" value="ECO:0007669"/>
    <property type="project" value="InterPro"/>
</dbReference>
<dbReference type="CDD" id="cd20620">
    <property type="entry name" value="CYP132-like"/>
    <property type="match status" value="1"/>
</dbReference>
<evidence type="ECO:0000256" key="1">
    <source>
        <dbReference type="ARBA" id="ARBA00010617"/>
    </source>
</evidence>
<dbReference type="GO" id="GO:0004497">
    <property type="term" value="F:monooxygenase activity"/>
    <property type="evidence" value="ECO:0007669"/>
    <property type="project" value="UniProtKB-KW"/>
</dbReference>
<comment type="caution">
    <text evidence="9">The sequence shown here is derived from an EMBL/GenBank/DDBJ whole genome shotgun (WGS) entry which is preliminary data.</text>
</comment>
<dbReference type="OrthoDB" id="140159at2"/>
<evidence type="ECO:0000256" key="4">
    <source>
        <dbReference type="ARBA" id="ARBA00023002"/>
    </source>
</evidence>
<dbReference type="GO" id="GO:0020037">
    <property type="term" value="F:heme binding"/>
    <property type="evidence" value="ECO:0007669"/>
    <property type="project" value="InterPro"/>
</dbReference>
<dbReference type="InterPro" id="IPR036396">
    <property type="entry name" value="Cyt_P450_sf"/>
</dbReference>
<dbReference type="InterPro" id="IPR050196">
    <property type="entry name" value="Cytochrome_P450_Monoox"/>
</dbReference>
<dbReference type="SUPFAM" id="SSF48264">
    <property type="entry name" value="Cytochrome P450"/>
    <property type="match status" value="1"/>
</dbReference>
<evidence type="ECO:0000256" key="2">
    <source>
        <dbReference type="ARBA" id="ARBA00022617"/>
    </source>
</evidence>
<evidence type="ECO:0008006" key="11">
    <source>
        <dbReference type="Google" id="ProtNLM"/>
    </source>
</evidence>
<proteinExistence type="inferred from homology"/>
<protein>
    <recommendedName>
        <fullName evidence="11">Cytochrome P450</fullName>
    </recommendedName>
</protein>
<dbReference type="Pfam" id="PF00067">
    <property type="entry name" value="p450"/>
    <property type="match status" value="1"/>
</dbReference>
<dbReference type="PANTHER" id="PTHR24291">
    <property type="entry name" value="CYTOCHROME P450 FAMILY 4"/>
    <property type="match status" value="1"/>
</dbReference>
<dbReference type="PROSITE" id="PS00086">
    <property type="entry name" value="CYTOCHROME_P450"/>
    <property type="match status" value="1"/>
</dbReference>
<keyword evidence="5 7" id="KW-0408">Iron</keyword>
<keyword evidence="4 8" id="KW-0560">Oxidoreductase</keyword>
<dbReference type="Gene3D" id="1.10.630.10">
    <property type="entry name" value="Cytochrome P450"/>
    <property type="match status" value="1"/>
</dbReference>
<evidence type="ECO:0000256" key="8">
    <source>
        <dbReference type="RuleBase" id="RU000461"/>
    </source>
</evidence>
<keyword evidence="2 7" id="KW-0349">Heme</keyword>
<reference evidence="9 10" key="1">
    <citation type="submission" date="2015-07" db="EMBL/GenBank/DDBJ databases">
        <title>Whole genome sequence of Herpetosiphon geysericola DSM 7119.</title>
        <authorList>
            <person name="Hemp J."/>
            <person name="Ward L.M."/>
            <person name="Pace L.A."/>
            <person name="Fischer W.W."/>
        </authorList>
    </citation>
    <scope>NUCLEOTIDE SEQUENCE [LARGE SCALE GENOMIC DNA]</scope>
    <source>
        <strain evidence="9 10">DSM 7119</strain>
    </source>
</reference>
<sequence>MTVKMLPGPKGTRLGGSRRDLQKYGPLGFFKYLASYGDFTTCRMGPFRVYLVNDPNGIQELLVTNRDKVRKNAGDRELLSRFLGNGLLSNDGADHQKQRKLVQPAFHMKRIQAYAETMVAHTEAMLQRWHDGAILDIDQAMMELTLTIVTKTLFNADISEQEVRQVSQALEDIQVNFTIISEQAVPLPRWVPTRANRALEHASKQIDQVVQRVIRERRASGEDTGDLLSMLLLSIDDGNGQGMTDQQVRDEVVTLFLAGHETTANTLTWCSYLLSQAPEVRQRLQAEVDEVLQGRSVTLQDLQKLPYTEMVIKETLRMYPPAYALSARIPTENITVLGQTITPRQAAMVSPYAMHHNPRYWPEPERFDPERFSAEQERARHKYAYIPFGAGSRVCIGNVFAMMEAQLLLATMMQHYDFTLDPTQRVEYDPQITLGVKHGLRVRLAQRQPAEQSLEFAKS</sequence>
<comment type="similarity">
    <text evidence="1 8">Belongs to the cytochrome P450 family.</text>
</comment>
<dbReference type="InterPro" id="IPR017972">
    <property type="entry name" value="Cyt_P450_CS"/>
</dbReference>
<evidence type="ECO:0000313" key="9">
    <source>
        <dbReference type="EMBL" id="KPL86746.1"/>
    </source>
</evidence>
<accession>A0A0N8GRK4</accession>
<dbReference type="GO" id="GO:0016705">
    <property type="term" value="F:oxidoreductase activity, acting on paired donors, with incorporation or reduction of molecular oxygen"/>
    <property type="evidence" value="ECO:0007669"/>
    <property type="project" value="InterPro"/>
</dbReference>
<keyword evidence="3 7" id="KW-0479">Metal-binding</keyword>
<dbReference type="STRING" id="70996.SE18_12325"/>
<dbReference type="InterPro" id="IPR002401">
    <property type="entry name" value="Cyt_P450_E_grp-I"/>
</dbReference>
<dbReference type="Proteomes" id="UP000050277">
    <property type="component" value="Unassembled WGS sequence"/>
</dbReference>
<dbReference type="EMBL" id="LGKP01000021">
    <property type="protein sequence ID" value="KPL86746.1"/>
    <property type="molecule type" value="Genomic_DNA"/>
</dbReference>
<comment type="cofactor">
    <cofactor evidence="7">
        <name>heme</name>
        <dbReference type="ChEBI" id="CHEBI:30413"/>
    </cofactor>
</comment>
<dbReference type="PRINTS" id="PR00463">
    <property type="entry name" value="EP450I"/>
</dbReference>
<keyword evidence="10" id="KW-1185">Reference proteome</keyword>
<dbReference type="PRINTS" id="PR00385">
    <property type="entry name" value="P450"/>
</dbReference>
<evidence type="ECO:0000256" key="6">
    <source>
        <dbReference type="ARBA" id="ARBA00023033"/>
    </source>
</evidence>
<evidence type="ECO:0000256" key="3">
    <source>
        <dbReference type="ARBA" id="ARBA00022723"/>
    </source>
</evidence>
<dbReference type="RefSeq" id="WP_054534753.1">
    <property type="nucleotide sequence ID" value="NZ_LGKP01000021.1"/>
</dbReference>
<keyword evidence="6 8" id="KW-0503">Monooxygenase</keyword>
<feature type="binding site" description="axial binding residue" evidence="7">
    <location>
        <position position="395"/>
    </location>
    <ligand>
        <name>heme</name>
        <dbReference type="ChEBI" id="CHEBI:30413"/>
    </ligand>
    <ligandPart>
        <name>Fe</name>
        <dbReference type="ChEBI" id="CHEBI:18248"/>
    </ligandPart>
</feature>